<dbReference type="STRING" id="113653.GAH_01103"/>
<keyword evidence="2" id="KW-1185">Reference proteome</keyword>
<dbReference type="RefSeq" id="WP_048095187.1">
    <property type="nucleotide sequence ID" value="NZ_CP011267.1"/>
</dbReference>
<dbReference type="AlphaFoldDB" id="A0A0F7DBS1"/>
<protein>
    <recommendedName>
        <fullName evidence="3">Transcription factor Pcc1</fullName>
    </recommendedName>
</protein>
<gene>
    <name evidence="1" type="ORF">GAH_01103</name>
</gene>
<dbReference type="NCBIfam" id="NF011470">
    <property type="entry name" value="PRK14887.1"/>
    <property type="match status" value="1"/>
</dbReference>
<evidence type="ECO:0000313" key="1">
    <source>
        <dbReference type="EMBL" id="AKG91581.1"/>
    </source>
</evidence>
<sequence>MLYTVRLEIDGKDSEIIARALKPDDLDWARSRIENGKLVVEVRTHKIGALMNAVEDFFMNIKSASSALDALERG</sequence>
<proteinExistence type="predicted"/>
<accession>A0A0F7DBS1</accession>
<dbReference type="GeneID" id="24803678"/>
<evidence type="ECO:0000313" key="2">
    <source>
        <dbReference type="Proteomes" id="UP000034723"/>
    </source>
</evidence>
<name>A0A0F7DBS1_9EURY</name>
<dbReference type="Proteomes" id="UP000034723">
    <property type="component" value="Chromosome"/>
</dbReference>
<organism evidence="1 2">
    <name type="scientific">Geoglobus ahangari</name>
    <dbReference type="NCBI Taxonomy" id="113653"/>
    <lineage>
        <taxon>Archaea</taxon>
        <taxon>Methanobacteriati</taxon>
        <taxon>Methanobacteriota</taxon>
        <taxon>Archaeoglobi</taxon>
        <taxon>Archaeoglobales</taxon>
        <taxon>Archaeoglobaceae</taxon>
        <taxon>Geoglobus</taxon>
    </lineage>
</organism>
<dbReference type="OrthoDB" id="51591at2157"/>
<evidence type="ECO:0008006" key="3">
    <source>
        <dbReference type="Google" id="ProtNLM"/>
    </source>
</evidence>
<dbReference type="EMBL" id="CP011267">
    <property type="protein sequence ID" value="AKG91581.1"/>
    <property type="molecule type" value="Genomic_DNA"/>
</dbReference>
<dbReference type="KEGG" id="gah:GAH_01103"/>
<reference evidence="1 2" key="1">
    <citation type="submission" date="2015-04" db="EMBL/GenBank/DDBJ databases">
        <title>The complete genome sequence of the hyperthermophilic, obligate iron-reducing archaeon Geoglobus ahangari strain 234T.</title>
        <authorList>
            <person name="Manzella M.P."/>
            <person name="Holmes D.E."/>
            <person name="Rocheleau J.M."/>
            <person name="Chung A."/>
            <person name="Reguera G."/>
            <person name="Kashefi K."/>
        </authorList>
    </citation>
    <scope>NUCLEOTIDE SEQUENCE [LARGE SCALE GENOMIC DNA]</scope>
    <source>
        <strain evidence="1 2">234</strain>
    </source>
</reference>
<dbReference type="HOGENOM" id="CLU_169408_2_1_2"/>
<dbReference type="InParanoid" id="A0A0F7DBS1"/>